<dbReference type="OrthoDB" id="8375at2"/>
<organism evidence="2 3">
    <name type="scientific">Pseudolabrys taiwanensis</name>
    <dbReference type="NCBI Taxonomy" id="331696"/>
    <lineage>
        <taxon>Bacteria</taxon>
        <taxon>Pseudomonadati</taxon>
        <taxon>Pseudomonadota</taxon>
        <taxon>Alphaproteobacteria</taxon>
        <taxon>Hyphomicrobiales</taxon>
        <taxon>Xanthobacteraceae</taxon>
        <taxon>Pseudolabrys</taxon>
    </lineage>
</organism>
<dbReference type="SUPFAM" id="SSF50969">
    <property type="entry name" value="YVTN repeat-like/Quinoprotein amine dehydrogenase"/>
    <property type="match status" value="1"/>
</dbReference>
<dbReference type="InterPro" id="IPR013211">
    <property type="entry name" value="LVIVD"/>
</dbReference>
<dbReference type="AlphaFoldDB" id="A0A345ZVG6"/>
<reference evidence="2 3" key="1">
    <citation type="submission" date="2018-07" db="EMBL/GenBank/DDBJ databases">
        <authorList>
            <person name="Quirk P.G."/>
            <person name="Krulwich T.A."/>
        </authorList>
    </citation>
    <scope>NUCLEOTIDE SEQUENCE [LARGE SCALE GENOMIC DNA]</scope>
    <source>
        <strain evidence="2 3">CC-BB4</strain>
    </source>
</reference>
<evidence type="ECO:0000313" key="2">
    <source>
        <dbReference type="EMBL" id="AXK80913.1"/>
    </source>
</evidence>
<proteinExistence type="predicted"/>
<feature type="region of interest" description="Disordered" evidence="1">
    <location>
        <begin position="331"/>
        <end position="351"/>
    </location>
</feature>
<dbReference type="Pfam" id="PF08309">
    <property type="entry name" value="LVIVD"/>
    <property type="match status" value="3"/>
</dbReference>
<name>A0A345ZVG6_9HYPH</name>
<dbReference type="RefSeq" id="WP_115691019.1">
    <property type="nucleotide sequence ID" value="NZ_CP031417.1"/>
</dbReference>
<evidence type="ECO:0000256" key="1">
    <source>
        <dbReference type="SAM" id="MobiDB-lite"/>
    </source>
</evidence>
<dbReference type="EMBL" id="CP031417">
    <property type="protein sequence ID" value="AXK80913.1"/>
    <property type="molecule type" value="Genomic_DNA"/>
</dbReference>
<gene>
    <name evidence="2" type="ORF">DW352_10575</name>
</gene>
<dbReference type="InterPro" id="IPR011044">
    <property type="entry name" value="Quino_amine_DH_bsu"/>
</dbReference>
<keyword evidence="3" id="KW-1185">Reference proteome</keyword>
<dbReference type="KEGG" id="ptaw:DW352_10575"/>
<evidence type="ECO:0000313" key="3">
    <source>
        <dbReference type="Proteomes" id="UP000254889"/>
    </source>
</evidence>
<sequence>MPSQSNTKLVSHIDCPGGGQVWVEGTTLYVGHQRPTSGTTIIDIADPRQPKVIAKIDVPEGWHSHKVRVAGDIMIVNYEKFGKSSANDVGGGINIYDVANPAAPKLITEWRTVGGGVHRFDFDGRYAYISPTVEGYVGNIVMILDLANPAKPVEVGRWWIPGQWTAGGEEYPWDNWVPPRCHHPLRRGDRLYVSYWHHGFFILDIADMSTPKLVSHMNTSPVYPHPTHTCLVIPELLKGRQIMVVADEDVAKLWPAAPSFAWTYDITQEQMPLPISTFQVPGLDKDGSPQPAMTGCHQPSERFTGSIVPFAWFAQGLRIVDYADPYAPKEVGHYTPDPAPGADRPSSNDVTTDSRGLIYLVDRVAGIDVIEAAAMS</sequence>
<dbReference type="Proteomes" id="UP000254889">
    <property type="component" value="Chromosome"/>
</dbReference>
<accession>A0A345ZVG6</accession>
<protein>
    <recommendedName>
        <fullName evidence="4">LVIVD repeat-containing protein</fullName>
    </recommendedName>
</protein>
<evidence type="ECO:0008006" key="4">
    <source>
        <dbReference type="Google" id="ProtNLM"/>
    </source>
</evidence>